<name>A0A9P6MNX2_9FUNG</name>
<evidence type="ECO:0000256" key="1">
    <source>
        <dbReference type="SAM" id="MobiDB-lite"/>
    </source>
</evidence>
<proteinExistence type="predicted"/>
<feature type="region of interest" description="Disordered" evidence="1">
    <location>
        <begin position="1"/>
        <end position="21"/>
    </location>
</feature>
<accession>A0A9P6MNX2</accession>
<sequence length="82" mass="8674">MADILGKNAKTKSLHRQKMLQVHRSKQAAVVTVVVNASRQKMAELAKGKSSNRIKAIVEATATKGQGGNCAPEDCAADGSLR</sequence>
<keyword evidence="3" id="KW-1185">Reference proteome</keyword>
<evidence type="ECO:0000313" key="2">
    <source>
        <dbReference type="EMBL" id="KAG0008789.1"/>
    </source>
</evidence>
<gene>
    <name evidence="2" type="ORF">BGZ80_003052</name>
</gene>
<protein>
    <submittedName>
        <fullName evidence="2">Uncharacterized protein</fullName>
    </submittedName>
</protein>
<dbReference type="Proteomes" id="UP000703661">
    <property type="component" value="Unassembled WGS sequence"/>
</dbReference>
<feature type="compositionally biased region" description="Basic residues" evidence="1">
    <location>
        <begin position="9"/>
        <end position="21"/>
    </location>
</feature>
<dbReference type="EMBL" id="JAAAID010001787">
    <property type="protein sequence ID" value="KAG0008789.1"/>
    <property type="molecule type" value="Genomic_DNA"/>
</dbReference>
<reference evidence="2" key="1">
    <citation type="journal article" date="2020" name="Fungal Divers.">
        <title>Resolving the Mortierellaceae phylogeny through synthesis of multi-gene phylogenetics and phylogenomics.</title>
        <authorList>
            <person name="Vandepol N."/>
            <person name="Liber J."/>
            <person name="Desiro A."/>
            <person name="Na H."/>
            <person name="Kennedy M."/>
            <person name="Barry K."/>
            <person name="Grigoriev I.V."/>
            <person name="Miller A.N."/>
            <person name="O'Donnell K."/>
            <person name="Stajich J.E."/>
            <person name="Bonito G."/>
        </authorList>
    </citation>
    <scope>NUCLEOTIDE SEQUENCE</scope>
    <source>
        <strain evidence="2">NRRL 2769</strain>
    </source>
</reference>
<comment type="caution">
    <text evidence="2">The sequence shown here is derived from an EMBL/GenBank/DDBJ whole genome shotgun (WGS) entry which is preliminary data.</text>
</comment>
<organism evidence="2 3">
    <name type="scientific">Entomortierella chlamydospora</name>
    <dbReference type="NCBI Taxonomy" id="101097"/>
    <lineage>
        <taxon>Eukaryota</taxon>
        <taxon>Fungi</taxon>
        <taxon>Fungi incertae sedis</taxon>
        <taxon>Mucoromycota</taxon>
        <taxon>Mortierellomycotina</taxon>
        <taxon>Mortierellomycetes</taxon>
        <taxon>Mortierellales</taxon>
        <taxon>Mortierellaceae</taxon>
        <taxon>Entomortierella</taxon>
    </lineage>
</organism>
<dbReference type="AlphaFoldDB" id="A0A9P6MNX2"/>
<evidence type="ECO:0000313" key="3">
    <source>
        <dbReference type="Proteomes" id="UP000703661"/>
    </source>
</evidence>